<gene>
    <name evidence="1" type="ORF">SDC9_166400</name>
</gene>
<evidence type="ECO:0000313" key="1">
    <source>
        <dbReference type="EMBL" id="MPN19034.1"/>
    </source>
</evidence>
<comment type="caution">
    <text evidence="1">The sequence shown here is derived from an EMBL/GenBank/DDBJ whole genome shotgun (WGS) entry which is preliminary data.</text>
</comment>
<dbReference type="EMBL" id="VSSQ01066513">
    <property type="protein sequence ID" value="MPN19034.1"/>
    <property type="molecule type" value="Genomic_DNA"/>
</dbReference>
<protein>
    <submittedName>
        <fullName evidence="1">Uncharacterized protein</fullName>
    </submittedName>
</protein>
<reference evidence="1" key="1">
    <citation type="submission" date="2019-08" db="EMBL/GenBank/DDBJ databases">
        <authorList>
            <person name="Kucharzyk K."/>
            <person name="Murdoch R.W."/>
            <person name="Higgins S."/>
            <person name="Loffler F."/>
        </authorList>
    </citation>
    <scope>NUCLEOTIDE SEQUENCE</scope>
</reference>
<proteinExistence type="predicted"/>
<organism evidence="1">
    <name type="scientific">bioreactor metagenome</name>
    <dbReference type="NCBI Taxonomy" id="1076179"/>
    <lineage>
        <taxon>unclassified sequences</taxon>
        <taxon>metagenomes</taxon>
        <taxon>ecological metagenomes</taxon>
    </lineage>
</organism>
<sequence length="44" mass="4791">MGFGQRIAKQIAEVFEQGFGLGGLGAHQRNRAVEGVEQKVRSYA</sequence>
<dbReference type="AlphaFoldDB" id="A0A645G4G6"/>
<accession>A0A645G4G6</accession>
<name>A0A645G4G6_9ZZZZ</name>